<keyword evidence="1" id="KW-0285">Flavoprotein</keyword>
<name>A0AAD6SEP4_9AGAR</name>
<evidence type="ECO:0000313" key="5">
    <source>
        <dbReference type="Proteomes" id="UP001218188"/>
    </source>
</evidence>
<gene>
    <name evidence="4" type="ORF">C8F04DRAFT_1132513</name>
</gene>
<dbReference type="EMBL" id="JARJCM010000176">
    <property type="protein sequence ID" value="KAJ7024027.1"/>
    <property type="molecule type" value="Genomic_DNA"/>
</dbReference>
<dbReference type="PANTHER" id="PTHR32332:SF31">
    <property type="entry name" value="2-NITROPROPANE DIOXYGENASE FAMILY, PUTATIVE (AFU_ORTHOLOGUE AFUA_2G09850)-RELATED"/>
    <property type="match status" value="1"/>
</dbReference>
<organism evidence="4 5">
    <name type="scientific">Mycena alexandri</name>
    <dbReference type="NCBI Taxonomy" id="1745969"/>
    <lineage>
        <taxon>Eukaryota</taxon>
        <taxon>Fungi</taxon>
        <taxon>Dikarya</taxon>
        <taxon>Basidiomycota</taxon>
        <taxon>Agaricomycotina</taxon>
        <taxon>Agaricomycetes</taxon>
        <taxon>Agaricomycetidae</taxon>
        <taxon>Agaricales</taxon>
        <taxon>Marasmiineae</taxon>
        <taxon>Mycenaceae</taxon>
        <taxon>Mycena</taxon>
    </lineage>
</organism>
<keyword evidence="2" id="KW-0288">FMN</keyword>
<dbReference type="SUPFAM" id="SSF51412">
    <property type="entry name" value="Inosine monophosphate dehydrogenase (IMPDH)"/>
    <property type="match status" value="1"/>
</dbReference>
<proteinExistence type="predicted"/>
<dbReference type="GO" id="GO:0018580">
    <property type="term" value="F:nitronate monooxygenase activity"/>
    <property type="evidence" value="ECO:0007669"/>
    <property type="project" value="InterPro"/>
</dbReference>
<accession>A0AAD6SEP4</accession>
<protein>
    <submittedName>
        <fullName evidence="4">2-nitropropane dioxygenase</fullName>
    </submittedName>
</protein>
<dbReference type="CDD" id="cd04730">
    <property type="entry name" value="NPD_like"/>
    <property type="match status" value="1"/>
</dbReference>
<keyword evidence="3" id="KW-0560">Oxidoreductase</keyword>
<dbReference type="GO" id="GO:0051213">
    <property type="term" value="F:dioxygenase activity"/>
    <property type="evidence" value="ECO:0007669"/>
    <property type="project" value="UniProtKB-KW"/>
</dbReference>
<evidence type="ECO:0000313" key="4">
    <source>
        <dbReference type="EMBL" id="KAJ7024027.1"/>
    </source>
</evidence>
<sequence length="342" mass="36056">MIPINTPLTKRLNIKTPIICAPMPFADTPELAAAVTGAGGFGCIGAAYYSTTVLKEKIQKIRATLKIADGAPVPLAVGFLGWLLDRTETGDDPRLGAILAELPSAVWFAFGVDLEKYVDQVHAHDEKSGRKTFVFVIISSVEDARTAATNGVDAVVVQGNEAGGHGGAEAPPLLTLLQAVLNEFKVGGGPLVVAAGGISTGAQIASLLTMGADGVVLGTRFLFTHECEYSPARKDALLKADLNATVRAMAFDEVGRTMGWPPKCDGRAIANKIMDDYVAGLSLEERLEKFDESAKSGDNERLVVWAGVGAGLVGEIKGAADVLRELHEETVVHLRRATKLLA</sequence>
<dbReference type="PANTHER" id="PTHR32332">
    <property type="entry name" value="2-NITROPROPANE DIOXYGENASE"/>
    <property type="match status" value="1"/>
</dbReference>
<dbReference type="AlphaFoldDB" id="A0AAD6SEP4"/>
<evidence type="ECO:0000256" key="2">
    <source>
        <dbReference type="ARBA" id="ARBA00022643"/>
    </source>
</evidence>
<reference evidence="4" key="1">
    <citation type="submission" date="2023-03" db="EMBL/GenBank/DDBJ databases">
        <title>Massive genome expansion in bonnet fungi (Mycena s.s.) driven by repeated elements and novel gene families across ecological guilds.</title>
        <authorList>
            <consortium name="Lawrence Berkeley National Laboratory"/>
            <person name="Harder C.B."/>
            <person name="Miyauchi S."/>
            <person name="Viragh M."/>
            <person name="Kuo A."/>
            <person name="Thoen E."/>
            <person name="Andreopoulos B."/>
            <person name="Lu D."/>
            <person name="Skrede I."/>
            <person name="Drula E."/>
            <person name="Henrissat B."/>
            <person name="Morin E."/>
            <person name="Kohler A."/>
            <person name="Barry K."/>
            <person name="LaButti K."/>
            <person name="Morin E."/>
            <person name="Salamov A."/>
            <person name="Lipzen A."/>
            <person name="Mereny Z."/>
            <person name="Hegedus B."/>
            <person name="Baldrian P."/>
            <person name="Stursova M."/>
            <person name="Weitz H."/>
            <person name="Taylor A."/>
            <person name="Grigoriev I.V."/>
            <person name="Nagy L.G."/>
            <person name="Martin F."/>
            <person name="Kauserud H."/>
        </authorList>
    </citation>
    <scope>NUCLEOTIDE SEQUENCE</scope>
    <source>
        <strain evidence="4">CBHHK200</strain>
    </source>
</reference>
<keyword evidence="5" id="KW-1185">Reference proteome</keyword>
<keyword evidence="4" id="KW-0223">Dioxygenase</keyword>
<dbReference type="InterPro" id="IPR004136">
    <property type="entry name" value="NMO"/>
</dbReference>
<comment type="caution">
    <text evidence="4">The sequence shown here is derived from an EMBL/GenBank/DDBJ whole genome shotgun (WGS) entry which is preliminary data.</text>
</comment>
<dbReference type="Pfam" id="PF03060">
    <property type="entry name" value="NMO"/>
    <property type="match status" value="1"/>
</dbReference>
<evidence type="ECO:0000256" key="3">
    <source>
        <dbReference type="ARBA" id="ARBA00023002"/>
    </source>
</evidence>
<dbReference type="Gene3D" id="3.20.20.70">
    <property type="entry name" value="Aldolase class I"/>
    <property type="match status" value="1"/>
</dbReference>
<dbReference type="Proteomes" id="UP001218188">
    <property type="component" value="Unassembled WGS sequence"/>
</dbReference>
<evidence type="ECO:0000256" key="1">
    <source>
        <dbReference type="ARBA" id="ARBA00022630"/>
    </source>
</evidence>
<dbReference type="InterPro" id="IPR013785">
    <property type="entry name" value="Aldolase_TIM"/>
</dbReference>